<dbReference type="InterPro" id="IPR036188">
    <property type="entry name" value="FAD/NAD-bd_sf"/>
</dbReference>
<keyword evidence="3" id="KW-0274">FAD</keyword>
<dbReference type="Gene3D" id="3.50.50.60">
    <property type="entry name" value="FAD/NAD(P)-binding domain"/>
    <property type="match status" value="1"/>
</dbReference>
<dbReference type="PRINTS" id="PR00420">
    <property type="entry name" value="RNGMNOXGNASE"/>
</dbReference>
<dbReference type="InterPro" id="IPR050562">
    <property type="entry name" value="FAD_mOase_fung"/>
</dbReference>
<keyword evidence="4" id="KW-0560">Oxidoreductase</keyword>
<dbReference type="PANTHER" id="PTHR47356:SF2">
    <property type="entry name" value="FAD-BINDING DOMAIN-CONTAINING PROTEIN-RELATED"/>
    <property type="match status" value="1"/>
</dbReference>
<keyword evidence="2" id="KW-0285">Flavoprotein</keyword>
<comment type="similarity">
    <text evidence="1">Belongs to the paxM FAD-dependent monooxygenase family.</text>
</comment>
<dbReference type="InterPro" id="IPR002938">
    <property type="entry name" value="FAD-bd"/>
</dbReference>
<dbReference type="Pfam" id="PF01494">
    <property type="entry name" value="FAD_binding_3"/>
    <property type="match status" value="1"/>
</dbReference>
<protein>
    <recommendedName>
        <fullName evidence="5">FAD-binding domain-containing protein</fullName>
    </recommendedName>
</protein>
<evidence type="ECO:0000313" key="6">
    <source>
        <dbReference type="EMBL" id="KAL1874057.1"/>
    </source>
</evidence>
<dbReference type="Proteomes" id="UP001583193">
    <property type="component" value="Unassembled WGS sequence"/>
</dbReference>
<reference evidence="6 7" key="1">
    <citation type="journal article" date="2024" name="IMA Fungus">
        <title>IMA Genome - F19 : A genome assembly and annotation guide to empower mycologists, including annotated draft genome sequences of Ceratocystis pirilliformis, Diaporthe australafricana, Fusarium ophioides, Paecilomyces lecythidis, and Sporothrix stenoceras.</title>
        <authorList>
            <person name="Aylward J."/>
            <person name="Wilson A.M."/>
            <person name="Visagie C.M."/>
            <person name="Spraker J."/>
            <person name="Barnes I."/>
            <person name="Buitendag C."/>
            <person name="Ceriani C."/>
            <person name="Del Mar Angel L."/>
            <person name="du Plessis D."/>
            <person name="Fuchs T."/>
            <person name="Gasser K."/>
            <person name="Kramer D."/>
            <person name="Li W."/>
            <person name="Munsamy K."/>
            <person name="Piso A."/>
            <person name="Price J.L."/>
            <person name="Sonnekus B."/>
            <person name="Thomas C."/>
            <person name="van der Nest A."/>
            <person name="van Dijk A."/>
            <person name="van Heerden A."/>
            <person name="van Vuuren N."/>
            <person name="Yilmaz N."/>
            <person name="Duong T.A."/>
            <person name="van der Merwe N.A."/>
            <person name="Wingfield M.J."/>
            <person name="Wingfield B.D."/>
        </authorList>
    </citation>
    <scope>NUCLEOTIDE SEQUENCE [LARGE SCALE GENOMIC DNA]</scope>
    <source>
        <strain evidence="6 7">CMW 18167</strain>
    </source>
</reference>
<gene>
    <name evidence="6" type="ORF">Plec18167_005990</name>
</gene>
<sequence>MAPFKVLIVGGSVSGMTLANMLEHHGIEYELLEAYPTIAPDLGYVLAMQPNGTRILHQLGCYDAVKECSHPVEELYINGPSGEVLFNGKNHGRDSVESIGYPLISIARRDVIRVLYERLKDKSKVHPNQRVKEVLSTESGVTVTTEDGSTWSGSIVVGADGVRSAVRREMWRIAGEEKSNVPGSEDAKSMSSTYSVIFGNSFDVPVIRNTQFYISAHDKRTYLISPGQNGMVYWAFTVPNKEVIPGPYGQRYSAEEEQELAQKYLGDQIVEGLTFGDFYKRKYRSIYVTLEEGVMKQWFGSRMVLLGDAAHKIHPIVGSGGGHAIESAAALANVLAKYLRKEPDPNEKTINEMFQEFQKSREDIVRAVSAHGHQVQQLQMLEGPIAKFMQLVVFPILPKDFIISETASRCSAGQRFAALPVPPITTAWGFDDEIKMRPQTRASKHTLFFVLTLLFALLVSRLGWLIGDFLPRPELSDTLEERSQLYDSLSALALSVVWTIESYRVGSTMTPFWR</sequence>
<keyword evidence="7" id="KW-1185">Reference proteome</keyword>
<proteinExistence type="inferred from homology"/>
<name>A0ABR3XED2_9EURO</name>
<evidence type="ECO:0000256" key="1">
    <source>
        <dbReference type="ARBA" id="ARBA00007992"/>
    </source>
</evidence>
<dbReference type="EMBL" id="JAVDPF010000020">
    <property type="protein sequence ID" value="KAL1874057.1"/>
    <property type="molecule type" value="Genomic_DNA"/>
</dbReference>
<dbReference type="SUPFAM" id="SSF51905">
    <property type="entry name" value="FAD/NAD(P)-binding domain"/>
    <property type="match status" value="1"/>
</dbReference>
<evidence type="ECO:0000259" key="5">
    <source>
        <dbReference type="Pfam" id="PF01494"/>
    </source>
</evidence>
<dbReference type="PANTHER" id="PTHR47356">
    <property type="entry name" value="FAD-DEPENDENT MONOOXYGENASE ASQG-RELATED"/>
    <property type="match status" value="1"/>
</dbReference>
<evidence type="ECO:0000256" key="2">
    <source>
        <dbReference type="ARBA" id="ARBA00022630"/>
    </source>
</evidence>
<feature type="domain" description="FAD-binding" evidence="5">
    <location>
        <begin position="5"/>
        <end position="342"/>
    </location>
</feature>
<evidence type="ECO:0000256" key="3">
    <source>
        <dbReference type="ARBA" id="ARBA00022827"/>
    </source>
</evidence>
<comment type="caution">
    <text evidence="6">The sequence shown here is derived from an EMBL/GenBank/DDBJ whole genome shotgun (WGS) entry which is preliminary data.</text>
</comment>
<evidence type="ECO:0000313" key="7">
    <source>
        <dbReference type="Proteomes" id="UP001583193"/>
    </source>
</evidence>
<organism evidence="6 7">
    <name type="scientific">Paecilomyces lecythidis</name>
    <dbReference type="NCBI Taxonomy" id="3004212"/>
    <lineage>
        <taxon>Eukaryota</taxon>
        <taxon>Fungi</taxon>
        <taxon>Dikarya</taxon>
        <taxon>Ascomycota</taxon>
        <taxon>Pezizomycotina</taxon>
        <taxon>Eurotiomycetes</taxon>
        <taxon>Eurotiomycetidae</taxon>
        <taxon>Eurotiales</taxon>
        <taxon>Thermoascaceae</taxon>
        <taxon>Paecilomyces</taxon>
    </lineage>
</organism>
<evidence type="ECO:0000256" key="4">
    <source>
        <dbReference type="ARBA" id="ARBA00023002"/>
    </source>
</evidence>
<accession>A0ABR3XED2</accession>